<sequence length="142" mass="15128">MTEFCGIRDLLLSQQCGTSLPLVVAPQYGGDKIDEESTSSGSAFSAKSTPITTSGFQLGPSSEGRVTGSIRGNKAQRRRPHSWKRRDLGREELPALSAPPSEPELMSSSKRKALSSLPAAEPKNKKVSDSTVASSLKLLPSQ</sequence>
<feature type="compositionally biased region" description="Low complexity" evidence="1">
    <location>
        <begin position="38"/>
        <end position="49"/>
    </location>
</feature>
<feature type="region of interest" description="Disordered" evidence="1">
    <location>
        <begin position="30"/>
        <end position="142"/>
    </location>
</feature>
<feature type="compositionally biased region" description="Polar residues" evidence="1">
    <location>
        <begin position="129"/>
        <end position="142"/>
    </location>
</feature>
<proteinExistence type="predicted"/>
<feature type="compositionally biased region" description="Basic residues" evidence="1">
    <location>
        <begin position="74"/>
        <end position="84"/>
    </location>
</feature>
<reference evidence="2" key="3">
    <citation type="submission" date="2023-03" db="UniProtKB">
        <authorList>
            <consortium name="EnsemblPlants"/>
        </authorList>
    </citation>
    <scope>IDENTIFICATION</scope>
    <source>
        <strain evidence="2">cv. Chiifu-401-42</strain>
    </source>
</reference>
<evidence type="ECO:0000313" key="2">
    <source>
        <dbReference type="EnsemblPlants" id="Bra014194.1-P"/>
    </source>
</evidence>
<name>M4DCI0_BRACM</name>
<dbReference type="Gramene" id="Bra014194.1">
    <property type="protein sequence ID" value="Bra014194.1-P"/>
    <property type="gene ID" value="Bra014194"/>
</dbReference>
<keyword evidence="3" id="KW-1185">Reference proteome</keyword>
<dbReference type="OMA" id="TEFCGIR"/>
<reference evidence="2 3" key="2">
    <citation type="journal article" date="2018" name="Hortic Res">
        <title>Improved Brassica rapa reference genome by single-molecule sequencing and chromosome conformation capture technologies.</title>
        <authorList>
            <person name="Zhang L."/>
            <person name="Cai X."/>
            <person name="Wu J."/>
            <person name="Liu M."/>
            <person name="Grob S."/>
            <person name="Cheng F."/>
            <person name="Liang J."/>
            <person name="Cai C."/>
            <person name="Liu Z."/>
            <person name="Liu B."/>
            <person name="Wang F."/>
            <person name="Li S."/>
            <person name="Liu F."/>
            <person name="Li X."/>
            <person name="Cheng L."/>
            <person name="Yang W."/>
            <person name="Li M.H."/>
            <person name="Grossniklaus U."/>
            <person name="Zheng H."/>
            <person name="Wang X."/>
        </authorList>
    </citation>
    <scope>NUCLEOTIDE SEQUENCE [LARGE SCALE GENOMIC DNA]</scope>
    <source>
        <strain evidence="2 3">cv. Chiifu-401-42</strain>
    </source>
</reference>
<organism evidence="2 3">
    <name type="scientific">Brassica campestris</name>
    <name type="common">Field mustard</name>
    <dbReference type="NCBI Taxonomy" id="3711"/>
    <lineage>
        <taxon>Eukaryota</taxon>
        <taxon>Viridiplantae</taxon>
        <taxon>Streptophyta</taxon>
        <taxon>Embryophyta</taxon>
        <taxon>Tracheophyta</taxon>
        <taxon>Spermatophyta</taxon>
        <taxon>Magnoliopsida</taxon>
        <taxon>eudicotyledons</taxon>
        <taxon>Gunneridae</taxon>
        <taxon>Pentapetalae</taxon>
        <taxon>rosids</taxon>
        <taxon>malvids</taxon>
        <taxon>Brassicales</taxon>
        <taxon>Brassicaceae</taxon>
        <taxon>Brassiceae</taxon>
        <taxon>Brassica</taxon>
    </lineage>
</organism>
<reference evidence="2 3" key="1">
    <citation type="journal article" date="2011" name="Nat. Genet.">
        <title>The genome of the mesopolyploid crop species Brassica rapa.</title>
        <authorList>
            <consortium name="Brassica rapa Genome Sequencing Project Consortium"/>
            <person name="Wang X."/>
            <person name="Wang H."/>
            <person name="Wang J."/>
            <person name="Sun R."/>
            <person name="Wu J."/>
            <person name="Liu S."/>
            <person name="Bai Y."/>
            <person name="Mun J.H."/>
            <person name="Bancroft I."/>
            <person name="Cheng F."/>
            <person name="Huang S."/>
            <person name="Li X."/>
            <person name="Hua W."/>
            <person name="Wang J."/>
            <person name="Wang X."/>
            <person name="Freeling M."/>
            <person name="Pires J.C."/>
            <person name="Paterson A.H."/>
            <person name="Chalhoub B."/>
            <person name="Wang B."/>
            <person name="Hayward A."/>
            <person name="Sharpe A.G."/>
            <person name="Park B.S."/>
            <person name="Weisshaar B."/>
            <person name="Liu B."/>
            <person name="Li B."/>
            <person name="Liu B."/>
            <person name="Tong C."/>
            <person name="Song C."/>
            <person name="Duran C."/>
            <person name="Peng C."/>
            <person name="Geng C."/>
            <person name="Koh C."/>
            <person name="Lin C."/>
            <person name="Edwards D."/>
            <person name="Mu D."/>
            <person name="Shen D."/>
            <person name="Soumpourou E."/>
            <person name="Li F."/>
            <person name="Fraser F."/>
            <person name="Conant G."/>
            <person name="Lassalle G."/>
            <person name="King G.J."/>
            <person name="Bonnema G."/>
            <person name="Tang H."/>
            <person name="Wang H."/>
            <person name="Belcram H."/>
            <person name="Zhou H."/>
            <person name="Hirakawa H."/>
            <person name="Abe H."/>
            <person name="Guo H."/>
            <person name="Wang H."/>
            <person name="Jin H."/>
            <person name="Parkin I.A."/>
            <person name="Batley J."/>
            <person name="Kim J.S."/>
            <person name="Just J."/>
            <person name="Li J."/>
            <person name="Xu J."/>
            <person name="Deng J."/>
            <person name="Kim J.A."/>
            <person name="Li J."/>
            <person name="Yu J."/>
            <person name="Meng J."/>
            <person name="Wang J."/>
            <person name="Min J."/>
            <person name="Poulain J."/>
            <person name="Wang J."/>
            <person name="Hatakeyama K."/>
            <person name="Wu K."/>
            <person name="Wang L."/>
            <person name="Fang L."/>
            <person name="Trick M."/>
            <person name="Links M.G."/>
            <person name="Zhao M."/>
            <person name="Jin M."/>
            <person name="Ramchiary N."/>
            <person name="Drou N."/>
            <person name="Berkman P.J."/>
            <person name="Cai Q."/>
            <person name="Huang Q."/>
            <person name="Li R."/>
            <person name="Tabata S."/>
            <person name="Cheng S."/>
            <person name="Zhang S."/>
            <person name="Zhang S."/>
            <person name="Huang S."/>
            <person name="Sato S."/>
            <person name="Sun S."/>
            <person name="Kwon S.J."/>
            <person name="Choi S.R."/>
            <person name="Lee T.H."/>
            <person name="Fan W."/>
            <person name="Zhao X."/>
            <person name="Tan X."/>
            <person name="Xu X."/>
            <person name="Wang Y."/>
            <person name="Qiu Y."/>
            <person name="Yin Y."/>
            <person name="Li Y."/>
            <person name="Du Y."/>
            <person name="Liao Y."/>
            <person name="Lim Y."/>
            <person name="Narusaka Y."/>
            <person name="Wang Y."/>
            <person name="Wang Z."/>
            <person name="Li Z."/>
            <person name="Wang Z."/>
            <person name="Xiong Z."/>
            <person name="Zhang Z."/>
        </authorList>
    </citation>
    <scope>NUCLEOTIDE SEQUENCE [LARGE SCALE GENOMIC DNA]</scope>
    <source>
        <strain evidence="2 3">cv. Chiifu-401-42</strain>
    </source>
</reference>
<dbReference type="HOGENOM" id="CLU_1818542_0_0_1"/>
<accession>M4DCI0</accession>
<dbReference type="InParanoid" id="M4DCI0"/>
<dbReference type="Proteomes" id="UP000011750">
    <property type="component" value="Chromosome A08"/>
</dbReference>
<feature type="compositionally biased region" description="Polar residues" evidence="1">
    <location>
        <begin position="50"/>
        <end position="60"/>
    </location>
</feature>
<dbReference type="EnsemblPlants" id="Bra014194.1">
    <property type="protein sequence ID" value="Bra014194.1-P"/>
    <property type="gene ID" value="Bra014194"/>
</dbReference>
<evidence type="ECO:0000256" key="1">
    <source>
        <dbReference type="SAM" id="MobiDB-lite"/>
    </source>
</evidence>
<evidence type="ECO:0000313" key="3">
    <source>
        <dbReference type="Proteomes" id="UP000011750"/>
    </source>
</evidence>
<dbReference type="AlphaFoldDB" id="M4DCI0"/>
<protein>
    <submittedName>
        <fullName evidence="2">Uncharacterized protein</fullName>
    </submittedName>
</protein>